<evidence type="ECO:0000313" key="3">
    <source>
        <dbReference type="Proteomes" id="UP000310108"/>
    </source>
</evidence>
<dbReference type="AlphaFoldDB" id="A0A4U6XTG9"/>
<evidence type="ECO:0000313" key="2">
    <source>
        <dbReference type="EMBL" id="TKW59168.1"/>
    </source>
</evidence>
<sequence>MRASIVLSSLVAGSAHVAAVPFVPASNQPGVVPGGGHPVVLPFVQGGGQPGVLPGSNQPGVVPGSNQPGVVPGSNQPGVVPGSNQPGVVPGSNQPGVVPGGGQPGVKPFVQGGGYPGVKPMVTGGGQPGFVPGGGHPGVKPFVQGGGYPGVKPMVSGLWSIHADFTKCKDTPDFEAILKDNTGKQLADTKPTSGMADFAIPSPFSGTLVIKAVDKSGLGTRSHLLPQQLALNVFPKSSCGKGDPHANVTVMPGQGQPASIAQVLWNDAKDDAETAAVRNNIEGGMPAVLSTLLDGGVLKVFYVSDPMLSAAV</sequence>
<comment type="caution">
    <text evidence="2">The sequence shown here is derived from an EMBL/GenBank/DDBJ whole genome shotgun (WGS) entry which is preliminary data.</text>
</comment>
<organism evidence="2 3">
    <name type="scientific">Colletotrichum tanaceti</name>
    <dbReference type="NCBI Taxonomy" id="1306861"/>
    <lineage>
        <taxon>Eukaryota</taxon>
        <taxon>Fungi</taxon>
        <taxon>Dikarya</taxon>
        <taxon>Ascomycota</taxon>
        <taxon>Pezizomycotina</taxon>
        <taxon>Sordariomycetes</taxon>
        <taxon>Hypocreomycetidae</taxon>
        <taxon>Glomerellales</taxon>
        <taxon>Glomerellaceae</taxon>
        <taxon>Colletotrichum</taxon>
        <taxon>Colletotrichum destructivum species complex</taxon>
    </lineage>
</organism>
<reference evidence="2 3" key="1">
    <citation type="journal article" date="2019" name="PLoS ONE">
        <title>Comparative genome analysis indicates high evolutionary potential of pathogenicity genes in Colletotrichum tanaceti.</title>
        <authorList>
            <person name="Lelwala R.V."/>
            <person name="Korhonen P.K."/>
            <person name="Young N.D."/>
            <person name="Scott J.B."/>
            <person name="Ades P.A."/>
            <person name="Gasser R.B."/>
            <person name="Taylor P.W.J."/>
        </authorList>
    </citation>
    <scope>NUCLEOTIDE SEQUENCE [LARGE SCALE GENOMIC DNA]</scope>
    <source>
        <strain evidence="2">BRIP57314</strain>
    </source>
</reference>
<feature type="signal peptide" evidence="1">
    <location>
        <begin position="1"/>
        <end position="19"/>
    </location>
</feature>
<protein>
    <recommendedName>
        <fullName evidence="4">Accumulation-associated protein</fullName>
    </recommendedName>
</protein>
<dbReference type="EMBL" id="PJEX01000013">
    <property type="protein sequence ID" value="TKW59168.1"/>
    <property type="molecule type" value="Genomic_DNA"/>
</dbReference>
<accession>A0A4U6XTG9</accession>
<evidence type="ECO:0000256" key="1">
    <source>
        <dbReference type="SAM" id="SignalP"/>
    </source>
</evidence>
<keyword evidence="3" id="KW-1185">Reference proteome</keyword>
<feature type="chain" id="PRO_5020336900" description="Accumulation-associated protein" evidence="1">
    <location>
        <begin position="20"/>
        <end position="312"/>
    </location>
</feature>
<keyword evidence="1" id="KW-0732">Signal</keyword>
<dbReference type="STRING" id="1306861.A0A4U6XTG9"/>
<evidence type="ECO:0008006" key="4">
    <source>
        <dbReference type="Google" id="ProtNLM"/>
    </source>
</evidence>
<gene>
    <name evidence="2" type="ORF">CTA1_875</name>
</gene>
<name>A0A4U6XTG9_9PEZI</name>
<dbReference type="Proteomes" id="UP000310108">
    <property type="component" value="Unassembled WGS sequence"/>
</dbReference>
<proteinExistence type="predicted"/>